<dbReference type="InterPro" id="IPR005828">
    <property type="entry name" value="MFS_sugar_transport-like"/>
</dbReference>
<dbReference type="Gene3D" id="1.20.1250.20">
    <property type="entry name" value="MFS general substrate transporter like domains"/>
    <property type="match status" value="1"/>
</dbReference>
<dbReference type="PROSITE" id="PS00217">
    <property type="entry name" value="SUGAR_TRANSPORT_2"/>
    <property type="match status" value="1"/>
</dbReference>
<keyword evidence="13" id="KW-1185">Reference proteome</keyword>
<feature type="transmembrane region" description="Helical" evidence="10">
    <location>
        <begin position="21"/>
        <end position="47"/>
    </location>
</feature>
<feature type="transmembrane region" description="Helical" evidence="10">
    <location>
        <begin position="100"/>
        <end position="119"/>
    </location>
</feature>
<dbReference type="PROSITE" id="PS00216">
    <property type="entry name" value="SUGAR_TRANSPORT_1"/>
    <property type="match status" value="1"/>
</dbReference>
<dbReference type="Proteomes" id="UP000462212">
    <property type="component" value="Unassembled WGS sequence"/>
</dbReference>
<dbReference type="GO" id="GO:0005351">
    <property type="term" value="F:carbohydrate:proton symporter activity"/>
    <property type="evidence" value="ECO:0007669"/>
    <property type="project" value="TreeGrafter"/>
</dbReference>
<name>A0A8H8RLW9_9HELO</name>
<feature type="transmembrane region" description="Helical" evidence="10">
    <location>
        <begin position="366"/>
        <end position="387"/>
    </location>
</feature>
<evidence type="ECO:0000256" key="6">
    <source>
        <dbReference type="ARBA" id="ARBA00022989"/>
    </source>
</evidence>
<dbReference type="GO" id="GO:0016020">
    <property type="term" value="C:membrane"/>
    <property type="evidence" value="ECO:0007669"/>
    <property type="project" value="UniProtKB-SubCell"/>
</dbReference>
<dbReference type="InterPro" id="IPR050360">
    <property type="entry name" value="MFS_Sugar_Transporters"/>
</dbReference>
<evidence type="ECO:0000256" key="1">
    <source>
        <dbReference type="ARBA" id="ARBA00004141"/>
    </source>
</evidence>
<evidence type="ECO:0000256" key="10">
    <source>
        <dbReference type="SAM" id="Phobius"/>
    </source>
</evidence>
<dbReference type="PRINTS" id="PR00171">
    <property type="entry name" value="SUGRTRNSPORT"/>
</dbReference>
<feature type="transmembrane region" description="Helical" evidence="10">
    <location>
        <begin position="399"/>
        <end position="419"/>
    </location>
</feature>
<organism evidence="12 13">
    <name type="scientific">Lachnellula subtilissima</name>
    <dbReference type="NCBI Taxonomy" id="602034"/>
    <lineage>
        <taxon>Eukaryota</taxon>
        <taxon>Fungi</taxon>
        <taxon>Dikarya</taxon>
        <taxon>Ascomycota</taxon>
        <taxon>Pezizomycotina</taxon>
        <taxon>Leotiomycetes</taxon>
        <taxon>Helotiales</taxon>
        <taxon>Lachnaceae</taxon>
        <taxon>Lachnellula</taxon>
    </lineage>
</organism>
<accession>A0A8H8RLW9</accession>
<gene>
    <name evidence="12" type="primary">qutD_1</name>
    <name evidence="12" type="ORF">LSUB1_G005466</name>
</gene>
<keyword evidence="3 9" id="KW-0813">Transport</keyword>
<dbReference type="Pfam" id="PF00083">
    <property type="entry name" value="Sugar_tr"/>
    <property type="match status" value="1"/>
</dbReference>
<keyword evidence="6 10" id="KW-1133">Transmembrane helix</keyword>
<dbReference type="OrthoDB" id="508119at2759"/>
<dbReference type="SUPFAM" id="SSF103473">
    <property type="entry name" value="MFS general substrate transporter"/>
    <property type="match status" value="1"/>
</dbReference>
<evidence type="ECO:0000256" key="4">
    <source>
        <dbReference type="ARBA" id="ARBA00022692"/>
    </source>
</evidence>
<evidence type="ECO:0000256" key="8">
    <source>
        <dbReference type="ARBA" id="ARBA00043213"/>
    </source>
</evidence>
<feature type="transmembrane region" description="Helical" evidence="10">
    <location>
        <begin position="298"/>
        <end position="316"/>
    </location>
</feature>
<keyword evidence="4 10" id="KW-0812">Transmembrane</keyword>
<reference evidence="12 13" key="1">
    <citation type="submission" date="2018-05" db="EMBL/GenBank/DDBJ databases">
        <title>Genome sequencing and assembly of the regulated plant pathogen Lachnellula willkommii and related sister species for the development of diagnostic species identification markers.</title>
        <authorList>
            <person name="Giroux E."/>
            <person name="Bilodeau G."/>
        </authorList>
    </citation>
    <scope>NUCLEOTIDE SEQUENCE [LARGE SCALE GENOMIC DNA]</scope>
    <source>
        <strain evidence="12 13">CBS 197.66</strain>
    </source>
</reference>
<evidence type="ECO:0000313" key="12">
    <source>
        <dbReference type="EMBL" id="TVY37422.1"/>
    </source>
</evidence>
<comment type="caution">
    <text evidence="12">The sequence shown here is derived from an EMBL/GenBank/DDBJ whole genome shotgun (WGS) entry which is preliminary data.</text>
</comment>
<dbReference type="NCBIfam" id="TIGR00879">
    <property type="entry name" value="SP"/>
    <property type="match status" value="1"/>
</dbReference>
<dbReference type="PANTHER" id="PTHR48022">
    <property type="entry name" value="PLASTIDIC GLUCOSE TRANSPORTER 4"/>
    <property type="match status" value="1"/>
</dbReference>
<protein>
    <recommendedName>
        <fullName evidence="8">Quinate transporter</fullName>
    </recommendedName>
</protein>
<evidence type="ECO:0000259" key="11">
    <source>
        <dbReference type="PROSITE" id="PS50850"/>
    </source>
</evidence>
<evidence type="ECO:0000256" key="3">
    <source>
        <dbReference type="ARBA" id="ARBA00022448"/>
    </source>
</evidence>
<comment type="similarity">
    <text evidence="2 9">Belongs to the major facilitator superfamily. Sugar transporter (TC 2.A.1.1) family.</text>
</comment>
<feature type="transmembrane region" description="Helical" evidence="10">
    <location>
        <begin position="67"/>
        <end position="88"/>
    </location>
</feature>
<feature type="transmembrane region" description="Helical" evidence="10">
    <location>
        <begin position="205"/>
        <end position="226"/>
    </location>
</feature>
<comment type="subcellular location">
    <subcellularLocation>
        <location evidence="1">Membrane</location>
        <topology evidence="1">Multi-pass membrane protein</topology>
    </subcellularLocation>
</comment>
<feature type="transmembrane region" description="Helical" evidence="10">
    <location>
        <begin position="470"/>
        <end position="491"/>
    </location>
</feature>
<dbReference type="InterPro" id="IPR003663">
    <property type="entry name" value="Sugar/inositol_transpt"/>
</dbReference>
<dbReference type="PROSITE" id="PS50850">
    <property type="entry name" value="MFS"/>
    <property type="match status" value="1"/>
</dbReference>
<feature type="domain" description="Major facilitator superfamily (MFS) profile" evidence="11">
    <location>
        <begin position="24"/>
        <end position="495"/>
    </location>
</feature>
<dbReference type="InterPro" id="IPR036259">
    <property type="entry name" value="MFS_trans_sf"/>
</dbReference>
<feature type="transmembrane region" description="Helical" evidence="10">
    <location>
        <begin position="125"/>
        <end position="148"/>
    </location>
</feature>
<dbReference type="AlphaFoldDB" id="A0A8H8RLW9"/>
<evidence type="ECO:0000313" key="13">
    <source>
        <dbReference type="Proteomes" id="UP000462212"/>
    </source>
</evidence>
<dbReference type="InterPro" id="IPR020846">
    <property type="entry name" value="MFS_dom"/>
</dbReference>
<evidence type="ECO:0000256" key="5">
    <source>
        <dbReference type="ARBA" id="ARBA00022911"/>
    </source>
</evidence>
<evidence type="ECO:0000256" key="7">
    <source>
        <dbReference type="ARBA" id="ARBA00023136"/>
    </source>
</evidence>
<keyword evidence="7 10" id="KW-0472">Membrane</keyword>
<dbReference type="CDD" id="cd17356">
    <property type="entry name" value="MFS_HXT"/>
    <property type="match status" value="1"/>
</dbReference>
<dbReference type="PANTHER" id="PTHR48022:SF34">
    <property type="entry name" value="MAJOR FACILITATOR SUPERFAMILY (MFS) PROFILE DOMAIN-CONTAINING PROTEIN-RELATED"/>
    <property type="match status" value="1"/>
</dbReference>
<evidence type="ECO:0000256" key="9">
    <source>
        <dbReference type="RuleBase" id="RU003346"/>
    </source>
</evidence>
<proteinExistence type="inferred from homology"/>
<keyword evidence="5" id="KW-0672">Quinate metabolism</keyword>
<dbReference type="FunFam" id="1.20.1250.20:FF:000026">
    <property type="entry name" value="MFS quinate transporter QutD"/>
    <property type="match status" value="1"/>
</dbReference>
<sequence>MGIFSLQEDRPTPKAVYNPRVYTCATVAAFCAVMIGYDSAFIGGTLALTSFKTEFNWKQYSSHQAEIISENIVSLYQAGAFFGALGAYTAGHFLGRKKGLQVFSATFILGAGLMLGANGSRGLGLLYAGRVLAGLGVGGASNLTPIYISELAPPAIRGRLVGLYEMGWQIGGVVGFWINGTLATRELIIVQYGVSTTMKPSRSQWIIPFAVQLIPAGLMFIGLFFIKESPRWLMTKNQRPKALKNLCWIRMLPEDDIYMLEEVSAIDAALEQQHATVGLGFWQPFVALRYDRKVSYRFFLGCSLFFWQNTSGINAINYYSPTVFESIGVTGTNASLLTTGVFGLVKAAVTIIWILFLVDKLGRRNLLIYGAFLGGLCLYYIGAYIKIAEPAHHPTTNGSLSSGGISAMVFFYLWAVFYTPSWNGTPWVYNSEIFPQNVRTLGQAFAAASNWLFNFLVARFTAQMFTAMGYGVYFFFASLMMCSIVFVFFLLPETKGIPLESMDILFSKEMQPRNAHNIVMKQLHDDEEVFRRNVEGSGLGLGLEKKGLKDNSAHIEEV</sequence>
<dbReference type="EMBL" id="QGMJ01000351">
    <property type="protein sequence ID" value="TVY37422.1"/>
    <property type="molecule type" value="Genomic_DNA"/>
</dbReference>
<feature type="transmembrane region" description="Helical" evidence="10">
    <location>
        <begin position="336"/>
        <end position="359"/>
    </location>
</feature>
<evidence type="ECO:0000256" key="2">
    <source>
        <dbReference type="ARBA" id="ARBA00010992"/>
    </source>
</evidence>
<dbReference type="InterPro" id="IPR005829">
    <property type="entry name" value="Sugar_transporter_CS"/>
</dbReference>